<organism evidence="1 2">
    <name type="scientific">Clitoria ternatea</name>
    <name type="common">Butterfly pea</name>
    <dbReference type="NCBI Taxonomy" id="43366"/>
    <lineage>
        <taxon>Eukaryota</taxon>
        <taxon>Viridiplantae</taxon>
        <taxon>Streptophyta</taxon>
        <taxon>Embryophyta</taxon>
        <taxon>Tracheophyta</taxon>
        <taxon>Spermatophyta</taxon>
        <taxon>Magnoliopsida</taxon>
        <taxon>eudicotyledons</taxon>
        <taxon>Gunneridae</taxon>
        <taxon>Pentapetalae</taxon>
        <taxon>rosids</taxon>
        <taxon>fabids</taxon>
        <taxon>Fabales</taxon>
        <taxon>Fabaceae</taxon>
        <taxon>Papilionoideae</taxon>
        <taxon>50 kb inversion clade</taxon>
        <taxon>NPAAA clade</taxon>
        <taxon>indigoferoid/millettioid clade</taxon>
        <taxon>Phaseoleae</taxon>
        <taxon>Clitoria</taxon>
    </lineage>
</organism>
<name>A0AAN9FMG5_CLITE</name>
<evidence type="ECO:0000313" key="2">
    <source>
        <dbReference type="Proteomes" id="UP001359559"/>
    </source>
</evidence>
<dbReference type="EMBL" id="JAYKXN010000006">
    <property type="protein sequence ID" value="KAK7278945.1"/>
    <property type="molecule type" value="Genomic_DNA"/>
</dbReference>
<keyword evidence="2" id="KW-1185">Reference proteome</keyword>
<reference evidence="1 2" key="1">
    <citation type="submission" date="2024-01" db="EMBL/GenBank/DDBJ databases">
        <title>The genomes of 5 underutilized Papilionoideae crops provide insights into root nodulation and disease resistance.</title>
        <authorList>
            <person name="Yuan L."/>
        </authorList>
    </citation>
    <scope>NUCLEOTIDE SEQUENCE [LARGE SCALE GENOMIC DNA]</scope>
    <source>
        <strain evidence="1">LY-2023</strain>
        <tissue evidence="1">Leaf</tissue>
    </source>
</reference>
<dbReference type="AlphaFoldDB" id="A0AAN9FMG5"/>
<dbReference type="PANTHER" id="PTHR33384">
    <property type="entry name" value="EXPRESSED PROTEIN"/>
    <property type="match status" value="1"/>
</dbReference>
<gene>
    <name evidence="1" type="ORF">RJT34_23986</name>
</gene>
<evidence type="ECO:0000313" key="1">
    <source>
        <dbReference type="EMBL" id="KAK7278945.1"/>
    </source>
</evidence>
<dbReference type="PANTHER" id="PTHR33384:SF1">
    <property type="entry name" value="EXPRESSED PROTEIN"/>
    <property type="match status" value="1"/>
</dbReference>
<sequence>MNNHILGQNALGTLENVTIICPKPNRNGIYSNRPIRPLRCKVCHQQEGEKDSKVGTEILDIISKNSYGEEHNNITTQEVLPASPPFFHGSPPVRTSNPLIQDAQFGYGKDTVESISPSSSQLFSPSSLLHYDLFYPRPQPSPTTLETSSANPTGLVPLQTPKEEIIKKQTIRPIIKVLPPRRAIVLTTPKGQSHIHNNLISKSSLKPLSWVVWLEEEEEGHAF</sequence>
<proteinExistence type="predicted"/>
<accession>A0AAN9FMG5</accession>
<protein>
    <submittedName>
        <fullName evidence="1">Uncharacterized protein</fullName>
    </submittedName>
</protein>
<dbReference type="Proteomes" id="UP001359559">
    <property type="component" value="Unassembled WGS sequence"/>
</dbReference>
<comment type="caution">
    <text evidence="1">The sequence shown here is derived from an EMBL/GenBank/DDBJ whole genome shotgun (WGS) entry which is preliminary data.</text>
</comment>